<dbReference type="EMBL" id="JBHUKR010000011">
    <property type="protein sequence ID" value="MFD2419549.1"/>
    <property type="molecule type" value="Genomic_DNA"/>
</dbReference>
<sequence>MADNGEAPAMTADRVRVSRKSQWPLMADNGEAPAMTADRVRVARRMLEAAHG</sequence>
<name>A0ABW5FZH3_9PSEU</name>
<accession>A0ABW5FZH3</accession>
<evidence type="ECO:0000256" key="1">
    <source>
        <dbReference type="SAM" id="MobiDB-lite"/>
    </source>
</evidence>
<dbReference type="Proteomes" id="UP001597417">
    <property type="component" value="Unassembled WGS sequence"/>
</dbReference>
<proteinExistence type="predicted"/>
<keyword evidence="3" id="KW-1185">Reference proteome</keyword>
<evidence type="ECO:0000313" key="2">
    <source>
        <dbReference type="EMBL" id="MFD2419549.1"/>
    </source>
</evidence>
<evidence type="ECO:0000313" key="3">
    <source>
        <dbReference type="Proteomes" id="UP001597417"/>
    </source>
</evidence>
<reference evidence="3" key="1">
    <citation type="journal article" date="2019" name="Int. J. Syst. Evol. Microbiol.">
        <title>The Global Catalogue of Microorganisms (GCM) 10K type strain sequencing project: providing services to taxonomists for standard genome sequencing and annotation.</title>
        <authorList>
            <consortium name="The Broad Institute Genomics Platform"/>
            <consortium name="The Broad Institute Genome Sequencing Center for Infectious Disease"/>
            <person name="Wu L."/>
            <person name="Ma J."/>
        </authorList>
    </citation>
    <scope>NUCLEOTIDE SEQUENCE [LARGE SCALE GENOMIC DNA]</scope>
    <source>
        <strain evidence="3">CGMCC 4.7645</strain>
    </source>
</reference>
<organism evidence="2 3">
    <name type="scientific">Amycolatopsis pigmentata</name>
    <dbReference type="NCBI Taxonomy" id="450801"/>
    <lineage>
        <taxon>Bacteria</taxon>
        <taxon>Bacillati</taxon>
        <taxon>Actinomycetota</taxon>
        <taxon>Actinomycetes</taxon>
        <taxon>Pseudonocardiales</taxon>
        <taxon>Pseudonocardiaceae</taxon>
        <taxon>Amycolatopsis</taxon>
    </lineage>
</organism>
<gene>
    <name evidence="2" type="ORF">ACFSXZ_24775</name>
</gene>
<comment type="caution">
    <text evidence="2">The sequence shown here is derived from an EMBL/GenBank/DDBJ whole genome shotgun (WGS) entry which is preliminary data.</text>
</comment>
<protein>
    <submittedName>
        <fullName evidence="2">Uncharacterized protein</fullName>
    </submittedName>
</protein>
<feature type="region of interest" description="Disordered" evidence="1">
    <location>
        <begin position="1"/>
        <end position="30"/>
    </location>
</feature>
<dbReference type="RefSeq" id="WP_378267529.1">
    <property type="nucleotide sequence ID" value="NZ_JBHUKR010000011.1"/>
</dbReference>